<keyword evidence="2" id="KW-0472">Membrane</keyword>
<feature type="transmembrane region" description="Helical" evidence="2">
    <location>
        <begin position="56"/>
        <end position="77"/>
    </location>
</feature>
<proteinExistence type="inferred from homology"/>
<dbReference type="InterPro" id="IPR003425">
    <property type="entry name" value="CCB3/YggT"/>
</dbReference>
<dbReference type="AlphaFoldDB" id="A0A7L7KTT5"/>
<dbReference type="Pfam" id="PF02325">
    <property type="entry name" value="CCB3_YggT"/>
    <property type="match status" value="1"/>
</dbReference>
<gene>
    <name evidence="3" type="ORF">G4Z02_08795</name>
</gene>
<evidence type="ECO:0000313" key="4">
    <source>
        <dbReference type="Proteomes" id="UP000514720"/>
    </source>
</evidence>
<keyword evidence="2" id="KW-0812">Transmembrane</keyword>
<dbReference type="PANTHER" id="PTHR33219">
    <property type="entry name" value="YLMG HOMOLOG PROTEIN 2, CHLOROPLASTIC"/>
    <property type="match status" value="1"/>
</dbReference>
<dbReference type="Proteomes" id="UP000514720">
    <property type="component" value="Chromosome"/>
</dbReference>
<dbReference type="RefSeq" id="WP_258877649.1">
    <property type="nucleotide sequence ID" value="NZ_CP048914.1"/>
</dbReference>
<protein>
    <submittedName>
        <fullName evidence="3">YggT family protein</fullName>
    </submittedName>
</protein>
<dbReference type="EMBL" id="CP048914">
    <property type="protein sequence ID" value="QMS85839.1"/>
    <property type="molecule type" value="Genomic_DNA"/>
</dbReference>
<dbReference type="PANTHER" id="PTHR33219:SF14">
    <property type="entry name" value="PROTEIN COFACTOR ASSEMBLY OF COMPLEX C SUBUNIT B CCB3, CHLOROPLASTIC-RELATED"/>
    <property type="match status" value="1"/>
</dbReference>
<name>A0A7L7KTT5_9MOLU</name>
<reference evidence="3 4" key="1">
    <citation type="submission" date="2020-02" db="EMBL/GenBank/DDBJ databases">
        <authorList>
            <person name="Zheng R.K."/>
            <person name="Sun C.M."/>
        </authorList>
    </citation>
    <scope>NUCLEOTIDE SEQUENCE [LARGE SCALE GENOMIC DNA]</scope>
    <source>
        <strain evidence="4">zrk13</strain>
    </source>
</reference>
<evidence type="ECO:0000313" key="3">
    <source>
        <dbReference type="EMBL" id="QMS85839.1"/>
    </source>
</evidence>
<accession>A0A7L7KTT5</accession>
<comment type="similarity">
    <text evidence="1">Belongs to the YggT family.</text>
</comment>
<feature type="transmembrane region" description="Helical" evidence="2">
    <location>
        <begin position="6"/>
        <end position="35"/>
    </location>
</feature>
<keyword evidence="2" id="KW-1133">Transmembrane helix</keyword>
<evidence type="ECO:0000256" key="1">
    <source>
        <dbReference type="ARBA" id="ARBA00010894"/>
    </source>
</evidence>
<keyword evidence="4" id="KW-1185">Reference proteome</keyword>
<organism evidence="3 4">
    <name type="scientific">Candidatus Xianfuyuplasma coldseepsis</name>
    <dbReference type="NCBI Taxonomy" id="2782163"/>
    <lineage>
        <taxon>Bacteria</taxon>
        <taxon>Bacillati</taxon>
        <taxon>Mycoplasmatota</taxon>
        <taxon>Mollicutes</taxon>
        <taxon>Candidatus Izemoplasmatales</taxon>
        <taxon>Candidatus Izemoplasmataceae</taxon>
        <taxon>Candidatus Xianfuyuplasma</taxon>
    </lineage>
</organism>
<dbReference type="GO" id="GO:0016020">
    <property type="term" value="C:membrane"/>
    <property type="evidence" value="ECO:0007669"/>
    <property type="project" value="InterPro"/>
</dbReference>
<sequence length="94" mass="11159">MLANALLINVLLVIYYALQVYFYFLIGSVLLSWLPELRRTKIGQLIDRIADPYMRIFRGVIVIGMFDFTPIIGFLIYNFGLRYFYQMIYLMSLQ</sequence>
<evidence type="ECO:0000256" key="2">
    <source>
        <dbReference type="SAM" id="Phobius"/>
    </source>
</evidence>
<dbReference type="KEGG" id="xcl:G4Z02_08795"/>